<accession>A0ABR3K0Y9</accession>
<dbReference type="Proteomes" id="UP001558632">
    <property type="component" value="Unassembled WGS sequence"/>
</dbReference>
<evidence type="ECO:0000313" key="6">
    <source>
        <dbReference type="EMBL" id="KAL1226649.1"/>
    </source>
</evidence>
<evidence type="ECO:0000256" key="4">
    <source>
        <dbReference type="SAM" id="MobiDB-lite"/>
    </source>
</evidence>
<dbReference type="SUPFAM" id="SSF54495">
    <property type="entry name" value="UBC-like"/>
    <property type="match status" value="1"/>
</dbReference>
<sequence>MLNLQKKLKEQKINESNKQNATVRKEAASVRDRLLQVEFQDLGSSLPPGCKLEFPTAELHNFFVSIKPEDGMYVGGEYRFQIEVPMEYNFEPPIVKCLTKIWHPNISENGAVCLSLLRSLSMDGFGWNPTRGIKDVILGLYALFGDLIDFDDPLNSDAAKMYLRNPTEFKCKVMSYIKRSTAPSYLKRYFCSQMAKKRTPEIYYGKSGADLPNFNVITLLETPVIASYTGPDGGLTEAPPLRVTVPAGIANLDDELSLSMHASSESLTVDRCCADASLGGLKTDLLSKKRIVRLCDWISPDDQHSYGKSVSLYERNPITSKLAGNPVADVFAVCTRRNCSILILADGVNWGEKARLAARCAVRGSMDFLNAELFDRSQPITSTSEIFQSLLRAFHCGHRLILQEEGSFTTFEQHGVRELTSGSHDIRQIRNMRDAGGALGPVYGISPDLQNFTCSLSIVDPGDIVFITSDGVSDNFDPVVGKFCINAEEGFDINGGFDPTFIGANGLSPRYFDSAADAPRLAYQSASSPTNCLDNGKMLEMDAKPLSVTASQRHELMLHRMDDIARHGCGGQAASKSGTTARQLCESFVEFTKLLTVAKRKVLQDPDLYKSTGKNSSNEIKAIRRMVKYKLMELPGKLDHASVVAYRVGFVEVQPEADELLSAKDDQVQLPVRPSVLPFAKTNSEIIGQSKILSSIAIDDSCETPRAEAQFEFQSGACKLSSSSSSSSSSWSSSSGSVRPLANSVLEKRKQQRADQSSTASPIRLNSPRPSVEEKLDVMFSVVSRFAQSSSSNSGERRASGCCSSAIPNVQNTVAPSVQQCYANDVASADGCCNKMVNVGKLKKHGRTSPTRHTIAVDQADLLKRCSTSSQEQQQKASAGENEENVVARLIGNKETLRMTIDRTRLIGSGLPLARLKDVDDSLCAVVEAAAALWRPSGDRSVG</sequence>
<dbReference type="PROSITE" id="PS00183">
    <property type="entry name" value="UBC_1"/>
    <property type="match status" value="1"/>
</dbReference>
<dbReference type="CDD" id="cd23794">
    <property type="entry name" value="UBCc_UBE2F_UBE2M"/>
    <property type="match status" value="1"/>
</dbReference>
<keyword evidence="1" id="KW-0808">Transferase</keyword>
<dbReference type="SUPFAM" id="SSF81606">
    <property type="entry name" value="PP2C-like"/>
    <property type="match status" value="1"/>
</dbReference>
<evidence type="ECO:0000313" key="7">
    <source>
        <dbReference type="Proteomes" id="UP001558632"/>
    </source>
</evidence>
<dbReference type="InterPro" id="IPR053287">
    <property type="entry name" value="PP2C-like_domain"/>
</dbReference>
<evidence type="ECO:0000259" key="5">
    <source>
        <dbReference type="PROSITE" id="PS50127"/>
    </source>
</evidence>
<dbReference type="Pfam" id="PF00179">
    <property type="entry name" value="UQ_con"/>
    <property type="match status" value="1"/>
</dbReference>
<dbReference type="SMART" id="SM00212">
    <property type="entry name" value="UBCc"/>
    <property type="match status" value="1"/>
</dbReference>
<feature type="active site" description="Glycyl thioester intermediate" evidence="3">
    <location>
        <position position="113"/>
    </location>
</feature>
<dbReference type="EMBL" id="JBEUSY010000559">
    <property type="protein sequence ID" value="KAL1226649.1"/>
    <property type="molecule type" value="Genomic_DNA"/>
</dbReference>
<dbReference type="PROSITE" id="PS50127">
    <property type="entry name" value="UBC_2"/>
    <property type="match status" value="1"/>
</dbReference>
<evidence type="ECO:0000256" key="1">
    <source>
        <dbReference type="ARBA" id="ARBA00022679"/>
    </source>
</evidence>
<reference evidence="6 7" key="1">
    <citation type="submission" date="2024-07" db="EMBL/GenBank/DDBJ databases">
        <title>Enhanced genomic and transcriptomic resources for Trichinella pseudospiralis and T. spiralis underpin the discovery of pronounced molecular differences between stages and species.</title>
        <authorList>
            <person name="Pasi K.K."/>
            <person name="La Rosa G."/>
            <person name="Gomez-Morales M.A."/>
            <person name="Tosini F."/>
            <person name="Sumanam S."/>
            <person name="Young N.D."/>
            <person name="Chang B.C."/>
            <person name="Robin G.B."/>
        </authorList>
    </citation>
    <scope>NUCLEOTIDE SEQUENCE [LARGE SCALE GENOMIC DNA]</scope>
    <source>
        <strain evidence="6">ISS534</strain>
    </source>
</reference>
<keyword evidence="7" id="KW-1185">Reference proteome</keyword>
<dbReference type="InterPro" id="IPR023313">
    <property type="entry name" value="UBQ-conjugating_AS"/>
</dbReference>
<dbReference type="PANTHER" id="PTHR21586:SF0">
    <property type="entry name" value="PP2C-LIKE DOMAIN-CONTAINING PROTEIN CG9801"/>
    <property type="match status" value="1"/>
</dbReference>
<evidence type="ECO:0000256" key="2">
    <source>
        <dbReference type="ARBA" id="ARBA00022786"/>
    </source>
</evidence>
<dbReference type="InterPro" id="IPR016135">
    <property type="entry name" value="UBQ-conjugating_enzyme/RWD"/>
</dbReference>
<dbReference type="PANTHER" id="PTHR21586">
    <property type="entry name" value="TIPA"/>
    <property type="match status" value="1"/>
</dbReference>
<keyword evidence="2" id="KW-0833">Ubl conjugation pathway</keyword>
<comment type="caution">
    <text evidence="6">The sequence shown here is derived from an EMBL/GenBank/DDBJ whole genome shotgun (WGS) entry which is preliminary data.</text>
</comment>
<dbReference type="InterPro" id="IPR036457">
    <property type="entry name" value="PPM-type-like_dom_sf"/>
</dbReference>
<organism evidence="6 7">
    <name type="scientific">Trichinella spiralis</name>
    <name type="common">Trichina worm</name>
    <dbReference type="NCBI Taxonomy" id="6334"/>
    <lineage>
        <taxon>Eukaryota</taxon>
        <taxon>Metazoa</taxon>
        <taxon>Ecdysozoa</taxon>
        <taxon>Nematoda</taxon>
        <taxon>Enoplea</taxon>
        <taxon>Dorylaimia</taxon>
        <taxon>Trichinellida</taxon>
        <taxon>Trichinellidae</taxon>
        <taxon>Trichinella</taxon>
    </lineage>
</organism>
<name>A0ABR3K0Y9_TRISP</name>
<proteinExistence type="predicted"/>
<evidence type="ECO:0000256" key="3">
    <source>
        <dbReference type="PROSITE-ProRule" id="PRU10133"/>
    </source>
</evidence>
<gene>
    <name evidence="6" type="ORF">TSPI_02846</name>
</gene>
<feature type="domain" description="UBC core" evidence="5">
    <location>
        <begin position="30"/>
        <end position="182"/>
    </location>
</feature>
<feature type="region of interest" description="Disordered" evidence="4">
    <location>
        <begin position="746"/>
        <end position="770"/>
    </location>
</feature>
<protein>
    <submittedName>
        <fullName evidence="6">PP2C-like domain-containing protein</fullName>
    </submittedName>
</protein>
<dbReference type="InterPro" id="IPR000608">
    <property type="entry name" value="UBC"/>
</dbReference>
<dbReference type="Gene3D" id="3.10.110.10">
    <property type="entry name" value="Ubiquitin Conjugating Enzyme"/>
    <property type="match status" value="1"/>
</dbReference>